<evidence type="ECO:0000313" key="9">
    <source>
        <dbReference type="EMBL" id="NID12764.1"/>
    </source>
</evidence>
<organism evidence="9 10">
    <name type="scientific">Fibrivirga algicola</name>
    <dbReference type="NCBI Taxonomy" id="2950420"/>
    <lineage>
        <taxon>Bacteria</taxon>
        <taxon>Pseudomonadati</taxon>
        <taxon>Bacteroidota</taxon>
        <taxon>Cytophagia</taxon>
        <taxon>Cytophagales</taxon>
        <taxon>Spirosomataceae</taxon>
        <taxon>Fibrivirga</taxon>
    </lineage>
</organism>
<evidence type="ECO:0000313" key="10">
    <source>
        <dbReference type="Proteomes" id="UP000606008"/>
    </source>
</evidence>
<comment type="caution">
    <text evidence="9">The sequence shown here is derived from an EMBL/GenBank/DDBJ whole genome shotgun (WGS) entry which is preliminary data.</text>
</comment>
<dbReference type="Pfam" id="PF09721">
    <property type="entry name" value="Exosortase_EpsH"/>
    <property type="match status" value="1"/>
</dbReference>
<gene>
    <name evidence="9" type="primary">xrtN</name>
    <name evidence="9" type="ORF">F7231_21515</name>
</gene>
<evidence type="ECO:0000256" key="5">
    <source>
        <dbReference type="ARBA" id="ARBA00022801"/>
    </source>
</evidence>
<accession>A0ABX0QRG3</accession>
<evidence type="ECO:0000256" key="2">
    <source>
        <dbReference type="ARBA" id="ARBA00022475"/>
    </source>
</evidence>
<dbReference type="EC" id="3.4.22.-" evidence="9"/>
<evidence type="ECO:0000256" key="4">
    <source>
        <dbReference type="ARBA" id="ARBA00022692"/>
    </source>
</evidence>
<reference evidence="9" key="1">
    <citation type="submission" date="2024-05" db="EMBL/GenBank/DDBJ databases">
        <authorList>
            <person name="Jung D.-H."/>
        </authorList>
    </citation>
    <scope>NUCLEOTIDE SEQUENCE</scope>
    <source>
        <strain evidence="9">JA-25</strain>
    </source>
</reference>
<feature type="transmembrane region" description="Helical" evidence="8">
    <location>
        <begin position="92"/>
        <end position="111"/>
    </location>
</feature>
<keyword evidence="4 8" id="KW-0812">Transmembrane</keyword>
<keyword evidence="7 8" id="KW-0472">Membrane</keyword>
<keyword evidence="6 8" id="KW-1133">Transmembrane helix</keyword>
<feature type="transmembrane region" description="Helical" evidence="8">
    <location>
        <begin position="199"/>
        <end position="220"/>
    </location>
</feature>
<dbReference type="EMBL" id="WAEL01000008">
    <property type="protein sequence ID" value="NID12764.1"/>
    <property type="molecule type" value="Genomic_DNA"/>
</dbReference>
<sequence length="374" mass="41674">MPDLLIVLTVALIAFVLWPGQPNRVTWLLRLGTLMALSPLLRYVESVFGFAVRLRLSDWAGQLLRTVGMPVQSEGNLLILRGQEMAVDPACMGLRMTGLTLLLAIFWLLAYERRQAHSLATGWVIGYGSVALSLTIGSNLVRIVLLVMFGLGPEHPLHSLVGLLCVLIYAWLPLRVLARWLVGSYGVAEREYGLAGTIGWRYGLPVFLLGLIGCAFIRPVEEQYRVNDRTGYVRKGTLYGFTQYSCPGQLIYVKPLPNWYSAEHSPAVCWTGQGYTLRQVREVVIAGQRVYVGELRKNHQTLQTAWWFTNGRHQSISQMDVRSRILRGEPGFALVNVTVPNATTLPTAVKAWQQGLSQSRFRGSISAEMASYAP</sequence>
<evidence type="ECO:0000256" key="7">
    <source>
        <dbReference type="ARBA" id="ARBA00023136"/>
    </source>
</evidence>
<dbReference type="NCBIfam" id="TIGR04178">
    <property type="entry name" value="exo_archaeo"/>
    <property type="match status" value="1"/>
</dbReference>
<dbReference type="InterPro" id="IPR019127">
    <property type="entry name" value="Exosortase"/>
</dbReference>
<dbReference type="GO" id="GO:0016787">
    <property type="term" value="F:hydrolase activity"/>
    <property type="evidence" value="ECO:0007669"/>
    <property type="project" value="UniProtKB-KW"/>
</dbReference>
<dbReference type="RefSeq" id="WP_166693477.1">
    <property type="nucleotide sequence ID" value="NZ_WAEL01000008.1"/>
</dbReference>
<keyword evidence="5 9" id="KW-0378">Hydrolase</keyword>
<dbReference type="NCBIfam" id="TIGR04476">
    <property type="entry name" value="exosort_XrtN"/>
    <property type="match status" value="1"/>
</dbReference>
<evidence type="ECO:0000256" key="1">
    <source>
        <dbReference type="ARBA" id="ARBA00004651"/>
    </source>
</evidence>
<keyword evidence="10" id="KW-1185">Reference proteome</keyword>
<name>A0ABX0QRG3_9BACT</name>
<dbReference type="InterPro" id="IPR026392">
    <property type="entry name" value="Exo/Archaeosortase_dom"/>
</dbReference>
<feature type="transmembrane region" description="Helical" evidence="8">
    <location>
        <begin position="123"/>
        <end position="151"/>
    </location>
</feature>
<keyword evidence="3" id="KW-0645">Protease</keyword>
<proteinExistence type="predicted"/>
<protein>
    <submittedName>
        <fullName evidence="9">Exosortase N</fullName>
        <ecNumber evidence="9">3.4.22.-</ecNumber>
    </submittedName>
</protein>
<feature type="transmembrane region" description="Helical" evidence="8">
    <location>
        <begin position="157"/>
        <end position="178"/>
    </location>
</feature>
<keyword evidence="2" id="KW-1003">Cell membrane</keyword>
<evidence type="ECO:0000256" key="6">
    <source>
        <dbReference type="ARBA" id="ARBA00022989"/>
    </source>
</evidence>
<dbReference type="Proteomes" id="UP000606008">
    <property type="component" value="Unassembled WGS sequence"/>
</dbReference>
<comment type="subcellular location">
    <subcellularLocation>
        <location evidence="1">Cell membrane</location>
        <topology evidence="1">Multi-pass membrane protein</topology>
    </subcellularLocation>
</comment>
<evidence type="ECO:0000256" key="8">
    <source>
        <dbReference type="SAM" id="Phobius"/>
    </source>
</evidence>
<evidence type="ECO:0000256" key="3">
    <source>
        <dbReference type="ARBA" id="ARBA00022670"/>
    </source>
</evidence>
<dbReference type="InterPro" id="IPR031006">
    <property type="entry name" value="Exosort_XrtN"/>
</dbReference>